<sequence>MALQRYTMQLRRNQYNERLDPFSRTLDLDDPEQLGIDGLLTKLFVDAVKRAGGKIDNLHEYDLQIKRHGSRDIEMVFVAHSSEVDEKDR</sequence>
<dbReference type="EMBL" id="BAAARV010000025">
    <property type="protein sequence ID" value="GAA2347165.1"/>
    <property type="molecule type" value="Genomic_DNA"/>
</dbReference>
<evidence type="ECO:0000313" key="2">
    <source>
        <dbReference type="Proteomes" id="UP001501444"/>
    </source>
</evidence>
<gene>
    <name evidence="1" type="ORF">GCM10010170_034480</name>
</gene>
<evidence type="ECO:0000313" key="1">
    <source>
        <dbReference type="EMBL" id="GAA2347165.1"/>
    </source>
</evidence>
<reference evidence="1 2" key="1">
    <citation type="journal article" date="2019" name="Int. J. Syst. Evol. Microbiol.">
        <title>The Global Catalogue of Microorganisms (GCM) 10K type strain sequencing project: providing services to taxonomists for standard genome sequencing and annotation.</title>
        <authorList>
            <consortium name="The Broad Institute Genomics Platform"/>
            <consortium name="The Broad Institute Genome Sequencing Center for Infectious Disease"/>
            <person name="Wu L."/>
            <person name="Ma J."/>
        </authorList>
    </citation>
    <scope>NUCLEOTIDE SEQUENCE [LARGE SCALE GENOMIC DNA]</scope>
    <source>
        <strain evidence="1 2">JCM 3272</strain>
    </source>
</reference>
<keyword evidence="2" id="KW-1185">Reference proteome</keyword>
<protein>
    <submittedName>
        <fullName evidence="1">Uncharacterized protein</fullName>
    </submittedName>
</protein>
<organism evidence="1 2">
    <name type="scientific">Dactylosporangium salmoneum</name>
    <dbReference type="NCBI Taxonomy" id="53361"/>
    <lineage>
        <taxon>Bacteria</taxon>
        <taxon>Bacillati</taxon>
        <taxon>Actinomycetota</taxon>
        <taxon>Actinomycetes</taxon>
        <taxon>Micromonosporales</taxon>
        <taxon>Micromonosporaceae</taxon>
        <taxon>Dactylosporangium</taxon>
    </lineage>
</organism>
<comment type="caution">
    <text evidence="1">The sequence shown here is derived from an EMBL/GenBank/DDBJ whole genome shotgun (WGS) entry which is preliminary data.</text>
</comment>
<dbReference type="Proteomes" id="UP001501444">
    <property type="component" value="Unassembled WGS sequence"/>
</dbReference>
<name>A0ABN3GA62_9ACTN</name>
<accession>A0ABN3GA62</accession>
<proteinExistence type="predicted"/>
<dbReference type="RefSeq" id="WP_344613398.1">
    <property type="nucleotide sequence ID" value="NZ_BAAARV010000025.1"/>
</dbReference>